<sequence length="691" mass="75679">MTVETAGGFPAAGRAHGAAGGAAVVAEGELLWTPGPRRVAEANVTRFADWLSRERGLRFDGYDELWNWSVTDLEGFWGALWDYFGIRSTTPYSSVLAGRDMPGARWFPGARLNYAEHVLRNERSGTDAVVFGSESAAPVGLPWEDFAGRVRVLATRLRALGVRLGDRVCGYLPNVPQAAIAMLATTAVGAVWASASPDFGSRGVIDRFGQLRPKVLFCVDGYRYGGKTFDRRDEVRRIADALPGLEHVIHLPVLDDGDDEPLAVGGLRWDEVLDHPPVPAEDFDFEHVPFDHPLWVLFSSGTTGLPKAIVHGHGGILLEQLKLQTFHMDLREGDRPMFFTTTGWMMWNFLISSLLVGACPVLYDGNPAHPEPDVLWRIAQDTRTTFFGASPAYVDLMTKAGIVPGERYDLSPLRTVMPAGSPVSPQCTAWFYGNVKADLWIATGSGGTDCCTGFVGGVPTLPVYAGEMQARSLGVAAYAYDEHGRQVVDEVGELVITEPLPSMPVTFWGPDGDERYRRTYFEDFPGAWRHGDFFKVNARGGCFVLGRADATLNRQGVRIGTAEIYRVVEALHQVTGALVVSLDLPDEKFFMPLFVALTDGVTLDAGLQQTIRDRLRREYSPRHVPDRIIQVPAVPTTLTGKKLEVPARRILLGTPVEQAADPSAVADPRALDALARYARTQRDYPLATATV</sequence>
<dbReference type="InterPro" id="IPR045851">
    <property type="entry name" value="AMP-bd_C_sf"/>
</dbReference>
<keyword evidence="2 7" id="KW-0436">Ligase</keyword>
<evidence type="ECO:0000256" key="1">
    <source>
        <dbReference type="ARBA" id="ARBA00006432"/>
    </source>
</evidence>
<dbReference type="NCBIfam" id="NF002937">
    <property type="entry name" value="PRK03584.1"/>
    <property type="match status" value="1"/>
</dbReference>
<evidence type="ECO:0000259" key="5">
    <source>
        <dbReference type="Pfam" id="PF00501"/>
    </source>
</evidence>
<dbReference type="EC" id="6.2.1.16" evidence="7"/>
<dbReference type="PROSITE" id="PS00455">
    <property type="entry name" value="AMP_BINDING"/>
    <property type="match status" value="1"/>
</dbReference>
<dbReference type="InterPro" id="IPR000873">
    <property type="entry name" value="AMP-dep_synth/lig_dom"/>
</dbReference>
<protein>
    <submittedName>
        <fullName evidence="7">Acetoacetate--CoA ligase</fullName>
        <ecNumber evidence="7">6.2.1.16</ecNumber>
    </submittedName>
</protein>
<dbReference type="Gene3D" id="3.40.50.12780">
    <property type="entry name" value="N-terminal domain of ligase-like"/>
    <property type="match status" value="1"/>
</dbReference>
<comment type="caution">
    <text evidence="7">The sequence shown here is derived from an EMBL/GenBank/DDBJ whole genome shotgun (WGS) entry which is preliminary data.</text>
</comment>
<keyword evidence="8" id="KW-1185">Reference proteome</keyword>
<dbReference type="RefSeq" id="WP_355402523.1">
    <property type="nucleotide sequence ID" value="NZ_JBEXPZ010000058.1"/>
</dbReference>
<dbReference type="Pfam" id="PF16177">
    <property type="entry name" value="ACAS_N"/>
    <property type="match status" value="1"/>
</dbReference>
<evidence type="ECO:0000313" key="7">
    <source>
        <dbReference type="EMBL" id="MET9849769.1"/>
    </source>
</evidence>
<dbReference type="Pfam" id="PF00501">
    <property type="entry name" value="AMP-binding"/>
    <property type="match status" value="1"/>
</dbReference>
<comment type="similarity">
    <text evidence="1">Belongs to the ATP-dependent AMP-binding enzyme family.</text>
</comment>
<dbReference type="InterPro" id="IPR005914">
    <property type="entry name" value="Acac_CoA_synth"/>
</dbReference>
<proteinExistence type="inferred from homology"/>
<dbReference type="InterPro" id="IPR032387">
    <property type="entry name" value="ACAS_N"/>
</dbReference>
<organism evidence="7 8">
    <name type="scientific">Streptomyces ossamyceticus</name>
    <dbReference type="NCBI Taxonomy" id="249581"/>
    <lineage>
        <taxon>Bacteria</taxon>
        <taxon>Bacillati</taxon>
        <taxon>Actinomycetota</taxon>
        <taxon>Actinomycetes</taxon>
        <taxon>Kitasatosporales</taxon>
        <taxon>Streptomycetaceae</taxon>
        <taxon>Streptomyces</taxon>
    </lineage>
</organism>
<gene>
    <name evidence="7" type="ORF">ABZZ21_35540</name>
</gene>
<dbReference type="Gene3D" id="3.30.300.30">
    <property type="match status" value="1"/>
</dbReference>
<evidence type="ECO:0000259" key="6">
    <source>
        <dbReference type="Pfam" id="PF16177"/>
    </source>
</evidence>
<keyword evidence="3" id="KW-0547">Nucleotide-binding</keyword>
<feature type="domain" description="AMP-dependent synthetase/ligase" evidence="5">
    <location>
        <begin position="138"/>
        <end position="499"/>
    </location>
</feature>
<evidence type="ECO:0000256" key="2">
    <source>
        <dbReference type="ARBA" id="ARBA00022598"/>
    </source>
</evidence>
<dbReference type="EMBL" id="JBEXPZ010000058">
    <property type="protein sequence ID" value="MET9849769.1"/>
    <property type="molecule type" value="Genomic_DNA"/>
</dbReference>
<reference evidence="7 8" key="1">
    <citation type="submission" date="2024-06" db="EMBL/GenBank/DDBJ databases">
        <title>The Natural Products Discovery Center: Release of the First 8490 Sequenced Strains for Exploring Actinobacteria Biosynthetic Diversity.</title>
        <authorList>
            <person name="Kalkreuter E."/>
            <person name="Kautsar S.A."/>
            <person name="Yang D."/>
            <person name="Bader C.D."/>
            <person name="Teijaro C.N."/>
            <person name="Fluegel L."/>
            <person name="Davis C.M."/>
            <person name="Simpson J.R."/>
            <person name="Lauterbach L."/>
            <person name="Steele A.D."/>
            <person name="Gui C."/>
            <person name="Meng S."/>
            <person name="Li G."/>
            <person name="Viehrig K."/>
            <person name="Ye F."/>
            <person name="Su P."/>
            <person name="Kiefer A.F."/>
            <person name="Nichols A."/>
            <person name="Cepeda A.J."/>
            <person name="Yan W."/>
            <person name="Fan B."/>
            <person name="Jiang Y."/>
            <person name="Adhikari A."/>
            <person name="Zheng C.-J."/>
            <person name="Schuster L."/>
            <person name="Cowan T.M."/>
            <person name="Smanski M.J."/>
            <person name="Chevrette M.G."/>
            <person name="De Carvalho L.P.S."/>
            <person name="Shen B."/>
        </authorList>
    </citation>
    <scope>NUCLEOTIDE SEQUENCE [LARGE SCALE GENOMIC DNA]</scope>
    <source>
        <strain evidence="7 8">NPDC006434</strain>
    </source>
</reference>
<accession>A0ABV2VAU9</accession>
<dbReference type="PANTHER" id="PTHR42921">
    <property type="entry name" value="ACETOACETYL-COA SYNTHETASE"/>
    <property type="match status" value="1"/>
</dbReference>
<dbReference type="GO" id="GO:0030729">
    <property type="term" value="F:acetoacetate-CoA ligase activity"/>
    <property type="evidence" value="ECO:0007669"/>
    <property type="project" value="UniProtKB-EC"/>
</dbReference>
<name>A0ABV2VAU9_9ACTN</name>
<dbReference type="SUPFAM" id="SSF56801">
    <property type="entry name" value="Acetyl-CoA synthetase-like"/>
    <property type="match status" value="1"/>
</dbReference>
<evidence type="ECO:0000313" key="8">
    <source>
        <dbReference type="Proteomes" id="UP001550210"/>
    </source>
</evidence>
<keyword evidence="4" id="KW-0067">ATP-binding</keyword>
<dbReference type="InterPro" id="IPR042099">
    <property type="entry name" value="ANL_N_sf"/>
</dbReference>
<dbReference type="PANTHER" id="PTHR42921:SF1">
    <property type="entry name" value="ACETOACETYL-COA SYNTHETASE"/>
    <property type="match status" value="1"/>
</dbReference>
<dbReference type="InterPro" id="IPR020845">
    <property type="entry name" value="AMP-binding_CS"/>
</dbReference>
<dbReference type="NCBIfam" id="TIGR01217">
    <property type="entry name" value="ac_ac_CoA_syn"/>
    <property type="match status" value="1"/>
</dbReference>
<evidence type="ECO:0000256" key="4">
    <source>
        <dbReference type="ARBA" id="ARBA00022840"/>
    </source>
</evidence>
<evidence type="ECO:0000256" key="3">
    <source>
        <dbReference type="ARBA" id="ARBA00022741"/>
    </source>
</evidence>
<dbReference type="Proteomes" id="UP001550210">
    <property type="component" value="Unassembled WGS sequence"/>
</dbReference>
<feature type="domain" description="Acetyl-coenzyme A synthetase N-terminal" evidence="6">
    <location>
        <begin position="62"/>
        <end position="117"/>
    </location>
</feature>